<reference evidence="1" key="2">
    <citation type="journal article" date="2022" name="Sci. Rep.">
        <title>In silico prediction of the enzymes involved in the degradation of the herbicide molinate by Gulosibacter molinativorax ON4T.</title>
        <authorList>
            <person name="Lopes A.R."/>
            <person name="Bunin E."/>
            <person name="Viana A.T."/>
            <person name="Froufe H."/>
            <person name="Munoz-Merida A."/>
            <person name="Pinho D."/>
            <person name="Figueiredo J."/>
            <person name="Barroso C."/>
            <person name="Vaz-Moreira I."/>
            <person name="Bellanger X."/>
            <person name="Egas C."/>
            <person name="Nunes O.C."/>
        </authorList>
    </citation>
    <scope>NUCLEOTIDE SEQUENCE</scope>
    <source>
        <strain evidence="1">ON4</strain>
    </source>
</reference>
<dbReference type="EMBL" id="PXVD01000022">
    <property type="protein sequence ID" value="MDJ1372248.1"/>
    <property type="molecule type" value="Genomic_DNA"/>
</dbReference>
<sequence>MIITANEAGFSLNEPEDFSRFHVDAQGLTAAQLSDLATDNIEIAPIADADHLWISVDFLRNGDTSPERTEHIDRLVGFATERGWYDGEADAIRAHVENLAS</sequence>
<name>A0ABT7CAL8_9MICO</name>
<comment type="caution">
    <text evidence="1">The sequence shown here is derived from an EMBL/GenBank/DDBJ whole genome shotgun (WGS) entry which is preliminary data.</text>
</comment>
<protein>
    <submittedName>
        <fullName evidence="1">Uncharacterized protein</fullName>
    </submittedName>
</protein>
<accession>A0ABT7CAL8</accession>
<keyword evidence="2" id="KW-1185">Reference proteome</keyword>
<dbReference type="RefSeq" id="WP_035733347.1">
    <property type="nucleotide sequence ID" value="NZ_CP028426.1"/>
</dbReference>
<organism evidence="1 2">
    <name type="scientific">Gulosibacter molinativorax</name>
    <dbReference type="NCBI Taxonomy" id="256821"/>
    <lineage>
        <taxon>Bacteria</taxon>
        <taxon>Bacillati</taxon>
        <taxon>Actinomycetota</taxon>
        <taxon>Actinomycetes</taxon>
        <taxon>Micrococcales</taxon>
        <taxon>Microbacteriaceae</taxon>
        <taxon>Gulosibacter</taxon>
    </lineage>
</organism>
<evidence type="ECO:0000313" key="1">
    <source>
        <dbReference type="EMBL" id="MDJ1372248.1"/>
    </source>
</evidence>
<reference evidence="1" key="1">
    <citation type="submission" date="2018-03" db="EMBL/GenBank/DDBJ databases">
        <authorList>
            <person name="Nunes O.C."/>
            <person name="Lopes A.R."/>
            <person name="Froufe H."/>
            <person name="Munoz-Merida A."/>
            <person name="Barroso C."/>
            <person name="Egas C."/>
        </authorList>
    </citation>
    <scope>NUCLEOTIDE SEQUENCE</scope>
    <source>
        <strain evidence="1">ON4</strain>
    </source>
</reference>
<dbReference type="Proteomes" id="UP001170379">
    <property type="component" value="Unassembled WGS sequence"/>
</dbReference>
<evidence type="ECO:0000313" key="2">
    <source>
        <dbReference type="Proteomes" id="UP001170379"/>
    </source>
</evidence>
<gene>
    <name evidence="1" type="ORF">C7K25_12855</name>
</gene>
<proteinExistence type="predicted"/>